<dbReference type="Proteomes" id="UP000676386">
    <property type="component" value="Unassembled WGS sequence"/>
</dbReference>
<organism evidence="2 3">
    <name type="scientific">Chitinophaga hostae</name>
    <dbReference type="NCBI Taxonomy" id="2831022"/>
    <lineage>
        <taxon>Bacteria</taxon>
        <taxon>Pseudomonadati</taxon>
        <taxon>Bacteroidota</taxon>
        <taxon>Chitinophagia</taxon>
        <taxon>Chitinophagales</taxon>
        <taxon>Chitinophagaceae</taxon>
        <taxon>Chitinophaga</taxon>
    </lineage>
</organism>
<dbReference type="RefSeq" id="WP_211976670.1">
    <property type="nucleotide sequence ID" value="NZ_CBFHAM010000089.1"/>
</dbReference>
<accession>A0ABS5J8G0</accession>
<feature type="transmembrane region" description="Helical" evidence="1">
    <location>
        <begin position="130"/>
        <end position="147"/>
    </location>
</feature>
<dbReference type="PANTHER" id="PTHR36974">
    <property type="entry name" value="MEMBRANE PROTEIN-RELATED"/>
    <property type="match status" value="1"/>
</dbReference>
<dbReference type="PANTHER" id="PTHR36974:SF1">
    <property type="entry name" value="DOXX FAMILY MEMBRANE PROTEIN"/>
    <property type="match status" value="1"/>
</dbReference>
<evidence type="ECO:0000313" key="2">
    <source>
        <dbReference type="EMBL" id="MBS0031505.1"/>
    </source>
</evidence>
<evidence type="ECO:0008006" key="4">
    <source>
        <dbReference type="Google" id="ProtNLM"/>
    </source>
</evidence>
<keyword evidence="1" id="KW-0472">Membrane</keyword>
<keyword evidence="1" id="KW-1133">Transmembrane helix</keyword>
<keyword evidence="3" id="KW-1185">Reference proteome</keyword>
<dbReference type="EMBL" id="JAGTXB010000023">
    <property type="protein sequence ID" value="MBS0031505.1"/>
    <property type="molecule type" value="Genomic_DNA"/>
</dbReference>
<feature type="transmembrane region" description="Helical" evidence="1">
    <location>
        <begin position="62"/>
        <end position="84"/>
    </location>
</feature>
<protein>
    <recommendedName>
        <fullName evidence="4">DoxX-like family protein</fullName>
    </recommendedName>
</protein>
<sequence>MAFFSGLLTIALLLLGTGYLFHIPALLLLPADARISAAVMFLLIGFFHLVKPRKLTYMVEGMLPFPYLLVIVTGIMEMLLGAGLLFPGTWYYAGLGLIVLLVAMFPANIRVAVKQLPAPGGLPAKPWYTWSRLLFQPIYILWIWWAINQ</sequence>
<gene>
    <name evidence="2" type="ORF">KE626_29520</name>
</gene>
<feature type="transmembrane region" description="Helical" evidence="1">
    <location>
        <begin position="90"/>
        <end position="109"/>
    </location>
</feature>
<keyword evidence="1" id="KW-0812">Transmembrane</keyword>
<comment type="caution">
    <text evidence="2">The sequence shown here is derived from an EMBL/GenBank/DDBJ whole genome shotgun (WGS) entry which is preliminary data.</text>
</comment>
<evidence type="ECO:0000256" key="1">
    <source>
        <dbReference type="SAM" id="Phobius"/>
    </source>
</evidence>
<name>A0ABS5J8G0_9BACT</name>
<evidence type="ECO:0000313" key="3">
    <source>
        <dbReference type="Proteomes" id="UP000676386"/>
    </source>
</evidence>
<reference evidence="2 3" key="1">
    <citation type="submission" date="2021-04" db="EMBL/GenBank/DDBJ databases">
        <title>Chitinophaga sp. nov., isolated from the rhizosphere soil.</title>
        <authorList>
            <person name="He S."/>
        </authorList>
    </citation>
    <scope>NUCLEOTIDE SEQUENCE [LARGE SCALE GENOMIC DNA]</scope>
    <source>
        <strain evidence="2 3">2R12</strain>
    </source>
</reference>
<feature type="transmembrane region" description="Helical" evidence="1">
    <location>
        <begin position="30"/>
        <end position="50"/>
    </location>
</feature>
<proteinExistence type="predicted"/>